<dbReference type="InterPro" id="IPR002611">
    <property type="entry name" value="IstB_ATP-bd"/>
</dbReference>
<accession>A3JXL7</accession>
<dbReference type="EMBL" id="AAYA01000001">
    <property type="protein sequence ID" value="EBA10253.1"/>
    <property type="molecule type" value="Genomic_DNA"/>
</dbReference>
<dbReference type="SUPFAM" id="SSF52540">
    <property type="entry name" value="P-loop containing nucleoside triphosphate hydrolases"/>
    <property type="match status" value="1"/>
</dbReference>
<dbReference type="GO" id="GO:0006260">
    <property type="term" value="P:DNA replication"/>
    <property type="evidence" value="ECO:0007669"/>
    <property type="project" value="TreeGrafter"/>
</dbReference>
<dbReference type="InterPro" id="IPR027417">
    <property type="entry name" value="P-loop_NTPase"/>
</dbReference>
<name>A3JXL7_SAGS3</name>
<evidence type="ECO:0000313" key="2">
    <source>
        <dbReference type="EMBL" id="EBA10253.1"/>
    </source>
</evidence>
<proteinExistence type="predicted"/>
<dbReference type="Gene3D" id="3.40.50.300">
    <property type="entry name" value="P-loop containing nucleotide triphosphate hydrolases"/>
    <property type="match status" value="1"/>
</dbReference>
<dbReference type="AlphaFoldDB" id="A3JXL7"/>
<dbReference type="PANTHER" id="PTHR30050:SF4">
    <property type="entry name" value="ATP-BINDING PROTEIN RV3427C IN INSERTION SEQUENCE-RELATED"/>
    <property type="match status" value="1"/>
</dbReference>
<feature type="domain" description="IstB-like ATP-binding" evidence="1">
    <location>
        <begin position="3"/>
        <end position="107"/>
    </location>
</feature>
<organism evidence="2 3">
    <name type="scientific">Sagittula stellata (strain ATCC 700073 / DSM 11524 / E-37)</name>
    <dbReference type="NCBI Taxonomy" id="388399"/>
    <lineage>
        <taxon>Bacteria</taxon>
        <taxon>Pseudomonadati</taxon>
        <taxon>Pseudomonadota</taxon>
        <taxon>Alphaproteobacteria</taxon>
        <taxon>Rhodobacterales</taxon>
        <taxon>Roseobacteraceae</taxon>
        <taxon>Sagittula</taxon>
    </lineage>
</organism>
<reference evidence="2 3" key="1">
    <citation type="submission" date="2006-06" db="EMBL/GenBank/DDBJ databases">
        <authorList>
            <person name="Moran M.A."/>
            <person name="Ferriera S."/>
            <person name="Johnson J."/>
            <person name="Kravitz S."/>
            <person name="Beeson K."/>
            <person name="Sutton G."/>
            <person name="Rogers Y.-H."/>
            <person name="Friedman R."/>
            <person name="Frazier M."/>
            <person name="Venter J.C."/>
        </authorList>
    </citation>
    <scope>NUCLEOTIDE SEQUENCE [LARGE SCALE GENOMIC DNA]</scope>
    <source>
        <strain evidence="2 3">E-37</strain>
    </source>
</reference>
<comment type="caution">
    <text evidence="2">The sequence shown here is derived from an EMBL/GenBank/DDBJ whole genome shotgun (WGS) entry which is preliminary data.</text>
</comment>
<sequence length="124" mass="13928">MGPRHGKTHVATVLGVQAVEHRRRKVGFFSTIELVNTLEQEKAKDKAGHLAETLTRFDLAILDELGYLQCSTSGRALLFHLLSKLYERTSVAITTNLSFCEWTTIFGPSRYIVSQCTAGQWMAR</sequence>
<evidence type="ECO:0000313" key="3">
    <source>
        <dbReference type="Proteomes" id="UP000005713"/>
    </source>
</evidence>
<dbReference type="Pfam" id="PF01695">
    <property type="entry name" value="IstB_IS21"/>
    <property type="match status" value="1"/>
</dbReference>
<evidence type="ECO:0000259" key="1">
    <source>
        <dbReference type="Pfam" id="PF01695"/>
    </source>
</evidence>
<dbReference type="GO" id="GO:0005524">
    <property type="term" value="F:ATP binding"/>
    <property type="evidence" value="ECO:0007669"/>
    <property type="project" value="UniProtKB-KW"/>
</dbReference>
<dbReference type="PANTHER" id="PTHR30050">
    <property type="entry name" value="CHROMOSOMAL REPLICATION INITIATOR PROTEIN DNAA"/>
    <property type="match status" value="1"/>
</dbReference>
<keyword evidence="2" id="KW-0547">Nucleotide-binding</keyword>
<keyword evidence="2" id="KW-0067">ATP-binding</keyword>
<dbReference type="eggNOG" id="COG1484">
    <property type="taxonomic scope" value="Bacteria"/>
</dbReference>
<keyword evidence="3" id="KW-1185">Reference proteome</keyword>
<dbReference type="Proteomes" id="UP000005713">
    <property type="component" value="Unassembled WGS sequence"/>
</dbReference>
<gene>
    <name evidence="2" type="ORF">SSE37_19647</name>
</gene>
<protein>
    <submittedName>
        <fullName evidence="2">IstB-like ATP-binding protein</fullName>
    </submittedName>
</protein>